<gene>
    <name evidence="2" type="ORF">LXD69_13240</name>
</gene>
<reference evidence="2" key="1">
    <citation type="submission" date="2021-12" db="EMBL/GenBank/DDBJ databases">
        <authorList>
            <person name="Cha I.-T."/>
            <person name="Lee K.-E."/>
            <person name="Park S.-J."/>
        </authorList>
    </citation>
    <scope>NUCLEOTIDE SEQUENCE</scope>
    <source>
        <strain evidence="2">YSM-43</strain>
    </source>
</reference>
<evidence type="ECO:0000313" key="2">
    <source>
        <dbReference type="EMBL" id="UOX32998.1"/>
    </source>
</evidence>
<organism evidence="2 3">
    <name type="scientific">Flavobacterium sediminilitoris</name>
    <dbReference type="NCBI Taxonomy" id="2024526"/>
    <lineage>
        <taxon>Bacteria</taxon>
        <taxon>Pseudomonadati</taxon>
        <taxon>Bacteroidota</taxon>
        <taxon>Flavobacteriia</taxon>
        <taxon>Flavobacteriales</taxon>
        <taxon>Flavobacteriaceae</taxon>
        <taxon>Flavobacterium</taxon>
    </lineage>
</organism>
<keyword evidence="1" id="KW-0812">Transmembrane</keyword>
<evidence type="ECO:0000313" key="3">
    <source>
        <dbReference type="Proteomes" id="UP000830454"/>
    </source>
</evidence>
<sequence length="481" mass="57127">MSLKSKFSDFIQNKKEYPLFGGIIIGLYAFLFYYSNNFENANSISQLLFFIGYYILIPSILCFFIDKIIIKTRFRNKRRQILFIILSSSFTFYIGQNINFHHTFYKIFLILFGLIVLISYKINNYKIMLVIVSIMSLIPLFKIGIIFSELFNNNNNWTIQPDEIEKCQFKKRPNIYYIQMDGYTNQYNLRNQIYDIDNSEFDSWLSVNNFTHYEKFRSNYSTTLKSNSSSFMMKHHYSKEKTGFKNARDYILGNNPTLNIFKQNNYKTLFITERPYLLSNRPKIEFDYCNFNYNEVPYIRDGWGIYKEIFPELKNQILKNKETSNFYFIESFTPSHIAVHKNGSLGKEKEREKYKEKIKSANQWLKETITFINNNDSEAIIIIAADHGGFVGFNYTLESIKKTENKILLNSIFGAKLAIKWNSFEKSHTLYDKKLKTSVNLFRTLFSYLSENKNLINNYQKDDSYAEYDKNDDSKVYKALE</sequence>
<feature type="transmembrane region" description="Helical" evidence="1">
    <location>
        <begin position="127"/>
        <end position="147"/>
    </location>
</feature>
<feature type="transmembrane region" description="Helical" evidence="1">
    <location>
        <begin position="104"/>
        <end position="120"/>
    </location>
</feature>
<dbReference type="Proteomes" id="UP000830454">
    <property type="component" value="Chromosome"/>
</dbReference>
<dbReference type="InterPro" id="IPR017850">
    <property type="entry name" value="Alkaline_phosphatase_core_sf"/>
</dbReference>
<dbReference type="SUPFAM" id="SSF53649">
    <property type="entry name" value="Alkaline phosphatase-like"/>
    <property type="match status" value="1"/>
</dbReference>
<evidence type="ECO:0000256" key="1">
    <source>
        <dbReference type="SAM" id="Phobius"/>
    </source>
</evidence>
<dbReference type="RefSeq" id="WP_246915757.1">
    <property type="nucleotide sequence ID" value="NZ_CP090145.1"/>
</dbReference>
<dbReference type="Gene3D" id="3.40.720.10">
    <property type="entry name" value="Alkaline Phosphatase, subunit A"/>
    <property type="match status" value="1"/>
</dbReference>
<feature type="transmembrane region" description="Helical" evidence="1">
    <location>
        <begin position="16"/>
        <end position="35"/>
    </location>
</feature>
<dbReference type="EMBL" id="CP090145">
    <property type="protein sequence ID" value="UOX32998.1"/>
    <property type="molecule type" value="Genomic_DNA"/>
</dbReference>
<proteinExistence type="predicted"/>
<accession>A0ABY4HJI8</accession>
<keyword evidence="3" id="KW-1185">Reference proteome</keyword>
<keyword evidence="1" id="KW-1133">Transmembrane helix</keyword>
<feature type="transmembrane region" description="Helical" evidence="1">
    <location>
        <begin position="81"/>
        <end position="98"/>
    </location>
</feature>
<reference evidence="2" key="2">
    <citation type="submission" date="2022-04" db="EMBL/GenBank/DDBJ databases">
        <title>Complete Genome Sequence of Flavobacterium sediminilitoris YSM-43, Isolated from a Tidal Sediment.</title>
        <authorList>
            <person name="Lee P.A."/>
        </authorList>
    </citation>
    <scope>NUCLEOTIDE SEQUENCE</scope>
    <source>
        <strain evidence="2">YSM-43</strain>
    </source>
</reference>
<protein>
    <recommendedName>
        <fullName evidence="4">Sulfatase N-terminal domain-containing protein</fullName>
    </recommendedName>
</protein>
<evidence type="ECO:0008006" key="4">
    <source>
        <dbReference type="Google" id="ProtNLM"/>
    </source>
</evidence>
<feature type="transmembrane region" description="Helical" evidence="1">
    <location>
        <begin position="47"/>
        <end position="69"/>
    </location>
</feature>
<keyword evidence="1" id="KW-0472">Membrane</keyword>
<name>A0ABY4HJI8_9FLAO</name>